<feature type="transmembrane region" description="Helical" evidence="1">
    <location>
        <begin position="54"/>
        <end position="72"/>
    </location>
</feature>
<feature type="transmembrane region" description="Helical" evidence="1">
    <location>
        <begin position="92"/>
        <end position="114"/>
    </location>
</feature>
<reference evidence="2 3" key="1">
    <citation type="submission" date="2021-01" db="EMBL/GenBank/DDBJ databases">
        <title>Whole genome shotgun sequence of Asanoa siamensis NBRC 107932.</title>
        <authorList>
            <person name="Komaki H."/>
            <person name="Tamura T."/>
        </authorList>
    </citation>
    <scope>NUCLEOTIDE SEQUENCE [LARGE SCALE GENOMIC DNA]</scope>
    <source>
        <strain evidence="2 3">NBRC 107932</strain>
    </source>
</reference>
<dbReference type="Proteomes" id="UP000604117">
    <property type="component" value="Unassembled WGS sequence"/>
</dbReference>
<keyword evidence="1" id="KW-0472">Membrane</keyword>
<comment type="caution">
    <text evidence="2">The sequence shown here is derived from an EMBL/GenBank/DDBJ whole genome shotgun (WGS) entry which is preliminary data.</text>
</comment>
<dbReference type="EMBL" id="BONE01000061">
    <property type="protein sequence ID" value="GIF76451.1"/>
    <property type="molecule type" value="Genomic_DNA"/>
</dbReference>
<protein>
    <recommendedName>
        <fullName evidence="4">Integral membrane protein</fullName>
    </recommendedName>
</protein>
<evidence type="ECO:0000313" key="2">
    <source>
        <dbReference type="EMBL" id="GIF76451.1"/>
    </source>
</evidence>
<proteinExistence type="predicted"/>
<keyword evidence="1" id="KW-0812">Transmembrane</keyword>
<evidence type="ECO:0000256" key="1">
    <source>
        <dbReference type="SAM" id="Phobius"/>
    </source>
</evidence>
<evidence type="ECO:0000313" key="3">
    <source>
        <dbReference type="Proteomes" id="UP000604117"/>
    </source>
</evidence>
<dbReference type="RefSeq" id="WP_203717324.1">
    <property type="nucleotide sequence ID" value="NZ_BONE01000061.1"/>
</dbReference>
<feature type="transmembrane region" description="Helical" evidence="1">
    <location>
        <begin position="120"/>
        <end position="141"/>
    </location>
</feature>
<organism evidence="2 3">
    <name type="scientific">Asanoa siamensis</name>
    <dbReference type="NCBI Taxonomy" id="926357"/>
    <lineage>
        <taxon>Bacteria</taxon>
        <taxon>Bacillati</taxon>
        <taxon>Actinomycetota</taxon>
        <taxon>Actinomycetes</taxon>
        <taxon>Micromonosporales</taxon>
        <taxon>Micromonosporaceae</taxon>
        <taxon>Asanoa</taxon>
    </lineage>
</organism>
<gene>
    <name evidence="2" type="ORF">Asi02nite_59690</name>
</gene>
<name>A0ABQ4CYT4_9ACTN</name>
<keyword evidence="3" id="KW-1185">Reference proteome</keyword>
<sequence length="150" mass="15781">MDQVDEARAGLAEIAKRRNQVVDGASRGRHRGWDAAGAVAMIAGFAALDLPLPPAAQLTLLGVATVVALACFTRAGRRGKVQLHRSQLTGRFWAVLGGLALATGAVAYGGLWLADRTDLPLRYTLVGVLLTALVAAGDPLYRTLQHRTSA</sequence>
<accession>A0ABQ4CYT4</accession>
<keyword evidence="1" id="KW-1133">Transmembrane helix</keyword>
<evidence type="ECO:0008006" key="4">
    <source>
        <dbReference type="Google" id="ProtNLM"/>
    </source>
</evidence>